<dbReference type="RefSeq" id="WP_379291491.1">
    <property type="nucleotide sequence ID" value="NZ_JBHTIU010000103.1"/>
</dbReference>
<dbReference type="InterPro" id="IPR015815">
    <property type="entry name" value="HIBADH-related"/>
</dbReference>
<accession>A0ABW3DH74</accession>
<sequence length="292" mass="32002">MTKIGMVGLGRMGSGICRNLIKQRYSVTAYDINRELLKPFASYANIAENGRGLLDGSDVIFLSLPGSVQVEETVREWIAHGVKGKIIIDLSTSYPLSSKQLHEEVRAAGGRFADASLMGTPAHAEQGTLMVTFGGDKETFEDTRGIMSCFASRGVQYMGGPGSGNIAKLANNYLAIMYVALYSEIFPLAEKLGFDTLQLFETIGHSGVNCAMYQSNGPKIVDQTYEPSFSLDLALKDITYVKKLFEEYSMPSFVLDGGLNLLRLGQLKGYGDHDLSEMARVVREYPGMEEKN</sequence>
<dbReference type="Pfam" id="PF03446">
    <property type="entry name" value="NAD_binding_2"/>
    <property type="match status" value="1"/>
</dbReference>
<dbReference type="InterPro" id="IPR006115">
    <property type="entry name" value="6PGDH_NADP-bd"/>
</dbReference>
<proteinExistence type="inferred from homology"/>
<evidence type="ECO:0000259" key="4">
    <source>
        <dbReference type="Pfam" id="PF03446"/>
    </source>
</evidence>
<dbReference type="EC" id="1.1.-.-" evidence="6"/>
<dbReference type="GO" id="GO:0016491">
    <property type="term" value="F:oxidoreductase activity"/>
    <property type="evidence" value="ECO:0007669"/>
    <property type="project" value="UniProtKB-KW"/>
</dbReference>
<comment type="caution">
    <text evidence="6">The sequence shown here is derived from an EMBL/GenBank/DDBJ whole genome shotgun (WGS) entry which is preliminary data.</text>
</comment>
<keyword evidence="7" id="KW-1185">Reference proteome</keyword>
<dbReference type="PIRSF" id="PIRSF000103">
    <property type="entry name" value="HIBADH"/>
    <property type="match status" value="1"/>
</dbReference>
<evidence type="ECO:0000256" key="1">
    <source>
        <dbReference type="ARBA" id="ARBA00009080"/>
    </source>
</evidence>
<gene>
    <name evidence="6" type="ORF">ACFQ03_24070</name>
</gene>
<dbReference type="InterPro" id="IPR029154">
    <property type="entry name" value="HIBADH-like_NADP-bd"/>
</dbReference>
<protein>
    <submittedName>
        <fullName evidence="6">NAD(P)-dependent oxidoreductase</fullName>
        <ecNumber evidence="6">1.1.-.-</ecNumber>
    </submittedName>
</protein>
<dbReference type="SUPFAM" id="SSF48179">
    <property type="entry name" value="6-phosphogluconate dehydrogenase C-terminal domain-like"/>
    <property type="match status" value="1"/>
</dbReference>
<dbReference type="Gene3D" id="1.10.1040.10">
    <property type="entry name" value="N-(1-d-carboxylethyl)-l-norvaline Dehydrogenase, domain 2"/>
    <property type="match status" value="1"/>
</dbReference>
<keyword evidence="3" id="KW-0520">NAD</keyword>
<dbReference type="Pfam" id="PF14833">
    <property type="entry name" value="NAD_binding_11"/>
    <property type="match status" value="1"/>
</dbReference>
<feature type="domain" description="3-hydroxyisobutyrate dehydrogenase-like NAD-binding" evidence="5">
    <location>
        <begin position="162"/>
        <end position="281"/>
    </location>
</feature>
<dbReference type="InterPro" id="IPR036291">
    <property type="entry name" value="NAD(P)-bd_dom_sf"/>
</dbReference>
<organism evidence="6 7">
    <name type="scientific">Paenibacillus residui</name>
    <dbReference type="NCBI Taxonomy" id="629724"/>
    <lineage>
        <taxon>Bacteria</taxon>
        <taxon>Bacillati</taxon>
        <taxon>Bacillota</taxon>
        <taxon>Bacilli</taxon>
        <taxon>Bacillales</taxon>
        <taxon>Paenibacillaceae</taxon>
        <taxon>Paenibacillus</taxon>
    </lineage>
</organism>
<dbReference type="PANTHER" id="PTHR43060:SF15">
    <property type="entry name" value="3-HYDROXYISOBUTYRATE DEHYDROGENASE-LIKE 1, MITOCHONDRIAL-RELATED"/>
    <property type="match status" value="1"/>
</dbReference>
<evidence type="ECO:0000313" key="6">
    <source>
        <dbReference type="EMBL" id="MFD0872201.1"/>
    </source>
</evidence>
<evidence type="ECO:0000256" key="2">
    <source>
        <dbReference type="ARBA" id="ARBA00023002"/>
    </source>
</evidence>
<dbReference type="InterPro" id="IPR013328">
    <property type="entry name" value="6PGD_dom2"/>
</dbReference>
<dbReference type="PANTHER" id="PTHR43060">
    <property type="entry name" value="3-HYDROXYISOBUTYRATE DEHYDROGENASE-LIKE 1, MITOCHONDRIAL-RELATED"/>
    <property type="match status" value="1"/>
</dbReference>
<name>A0ABW3DH74_9BACL</name>
<reference evidence="7" key="1">
    <citation type="journal article" date="2019" name="Int. J. Syst. Evol. Microbiol.">
        <title>The Global Catalogue of Microorganisms (GCM) 10K type strain sequencing project: providing services to taxonomists for standard genome sequencing and annotation.</title>
        <authorList>
            <consortium name="The Broad Institute Genomics Platform"/>
            <consortium name="The Broad Institute Genome Sequencing Center for Infectious Disease"/>
            <person name="Wu L."/>
            <person name="Ma J."/>
        </authorList>
    </citation>
    <scope>NUCLEOTIDE SEQUENCE [LARGE SCALE GENOMIC DNA]</scope>
    <source>
        <strain evidence="7">CCUG 57263</strain>
    </source>
</reference>
<dbReference type="SUPFAM" id="SSF51735">
    <property type="entry name" value="NAD(P)-binding Rossmann-fold domains"/>
    <property type="match status" value="1"/>
</dbReference>
<keyword evidence="2 6" id="KW-0560">Oxidoreductase</keyword>
<comment type="similarity">
    <text evidence="1">Belongs to the HIBADH-related family.</text>
</comment>
<dbReference type="Proteomes" id="UP001597120">
    <property type="component" value="Unassembled WGS sequence"/>
</dbReference>
<evidence type="ECO:0000259" key="5">
    <source>
        <dbReference type="Pfam" id="PF14833"/>
    </source>
</evidence>
<evidence type="ECO:0000313" key="7">
    <source>
        <dbReference type="Proteomes" id="UP001597120"/>
    </source>
</evidence>
<evidence type="ECO:0000256" key="3">
    <source>
        <dbReference type="ARBA" id="ARBA00023027"/>
    </source>
</evidence>
<dbReference type="Gene3D" id="3.40.50.720">
    <property type="entry name" value="NAD(P)-binding Rossmann-like Domain"/>
    <property type="match status" value="1"/>
</dbReference>
<feature type="domain" description="6-phosphogluconate dehydrogenase NADP-binding" evidence="4">
    <location>
        <begin position="3"/>
        <end position="159"/>
    </location>
</feature>
<dbReference type="EMBL" id="JBHTIU010000103">
    <property type="protein sequence ID" value="MFD0872201.1"/>
    <property type="molecule type" value="Genomic_DNA"/>
</dbReference>
<dbReference type="InterPro" id="IPR008927">
    <property type="entry name" value="6-PGluconate_DH-like_C_sf"/>
</dbReference>